<evidence type="ECO:0000256" key="3">
    <source>
        <dbReference type="ARBA" id="ARBA00022490"/>
    </source>
</evidence>
<comment type="caution">
    <text evidence="6">The sequence shown here is derived from an EMBL/GenBank/DDBJ whole genome shotgun (WGS) entry which is preliminary data.</text>
</comment>
<keyword evidence="6" id="KW-0436">Ligase</keyword>
<dbReference type="PANTHER" id="PTHR43407">
    <property type="entry name" value="GLUTAMINE SYNTHETASE"/>
    <property type="match status" value="1"/>
</dbReference>
<comment type="similarity">
    <text evidence="2">Belongs to the glutamine synthetase family.</text>
</comment>
<feature type="non-terminal residue" evidence="6">
    <location>
        <position position="1"/>
    </location>
</feature>
<dbReference type="GO" id="GO:0004356">
    <property type="term" value="F:glutamine synthetase activity"/>
    <property type="evidence" value="ECO:0007669"/>
    <property type="project" value="InterPro"/>
</dbReference>
<dbReference type="PANTHER" id="PTHR43407:SF1">
    <property type="entry name" value="LENGSIN"/>
    <property type="match status" value="1"/>
</dbReference>
<organism evidence="6">
    <name type="scientific">mine drainage metagenome</name>
    <dbReference type="NCBI Taxonomy" id="410659"/>
    <lineage>
        <taxon>unclassified sequences</taxon>
        <taxon>metagenomes</taxon>
        <taxon>ecological metagenomes</taxon>
    </lineage>
</organism>
<dbReference type="AlphaFoldDB" id="T0ZD77"/>
<feature type="domain" description="GS catalytic" evidence="5">
    <location>
        <begin position="1"/>
        <end position="103"/>
    </location>
</feature>
<evidence type="ECO:0000256" key="2">
    <source>
        <dbReference type="ARBA" id="ARBA00009897"/>
    </source>
</evidence>
<dbReference type="SUPFAM" id="SSF55931">
    <property type="entry name" value="Glutamine synthetase/guanido kinase"/>
    <property type="match status" value="1"/>
</dbReference>
<dbReference type="PROSITE" id="PS51987">
    <property type="entry name" value="GS_CATALYTIC"/>
    <property type="match status" value="1"/>
</dbReference>
<dbReference type="GO" id="GO:0005737">
    <property type="term" value="C:cytoplasm"/>
    <property type="evidence" value="ECO:0007669"/>
    <property type="project" value="UniProtKB-SubCell"/>
</dbReference>
<accession>T0ZD77</accession>
<keyword evidence="3" id="KW-0963">Cytoplasm</keyword>
<dbReference type="InterPro" id="IPR008146">
    <property type="entry name" value="Gln_synth_cat_dom"/>
</dbReference>
<dbReference type="PROSITE" id="PS00181">
    <property type="entry name" value="GLNA_ATP"/>
    <property type="match status" value="1"/>
</dbReference>
<evidence type="ECO:0000256" key="4">
    <source>
        <dbReference type="ARBA" id="ARBA00030668"/>
    </source>
</evidence>
<reference evidence="6" key="2">
    <citation type="journal article" date="2014" name="ISME J.">
        <title>Microbial stratification in low pH oxic and suboxic macroscopic growths along an acid mine drainage.</title>
        <authorList>
            <person name="Mendez-Garcia C."/>
            <person name="Mesa V."/>
            <person name="Sprenger R.R."/>
            <person name="Richter M."/>
            <person name="Diez M.S."/>
            <person name="Solano J."/>
            <person name="Bargiela R."/>
            <person name="Golyshina O.V."/>
            <person name="Manteca A."/>
            <person name="Ramos J.L."/>
            <person name="Gallego J.R."/>
            <person name="Llorente I."/>
            <person name="Martins Dos Santos V.A."/>
            <person name="Jensen O.N."/>
            <person name="Pelaez A.I."/>
            <person name="Sanchez J."/>
            <person name="Ferrer M."/>
        </authorList>
    </citation>
    <scope>NUCLEOTIDE SEQUENCE</scope>
</reference>
<evidence type="ECO:0000259" key="5">
    <source>
        <dbReference type="PROSITE" id="PS51987"/>
    </source>
</evidence>
<evidence type="ECO:0000313" key="6">
    <source>
        <dbReference type="EMBL" id="EQD27765.1"/>
    </source>
</evidence>
<dbReference type="GO" id="GO:0016020">
    <property type="term" value="C:membrane"/>
    <property type="evidence" value="ECO:0007669"/>
    <property type="project" value="TreeGrafter"/>
</dbReference>
<dbReference type="Gene3D" id="3.30.590.10">
    <property type="entry name" value="Glutamine synthetase/guanido kinase, catalytic domain"/>
    <property type="match status" value="1"/>
</dbReference>
<comment type="subcellular location">
    <subcellularLocation>
        <location evidence="1">Cytoplasm</location>
    </subcellularLocation>
</comment>
<protein>
    <recommendedName>
        <fullName evidence="4">Glutamate--ammonia ligase</fullName>
    </recommendedName>
</protein>
<dbReference type="SMART" id="SM01230">
    <property type="entry name" value="Gln-synt_C"/>
    <property type="match status" value="1"/>
</dbReference>
<dbReference type="InterPro" id="IPR027303">
    <property type="entry name" value="Gln_synth_gly_rich_site"/>
</dbReference>
<evidence type="ECO:0000256" key="1">
    <source>
        <dbReference type="ARBA" id="ARBA00004496"/>
    </source>
</evidence>
<feature type="non-terminal residue" evidence="6">
    <location>
        <position position="103"/>
    </location>
</feature>
<dbReference type="Pfam" id="PF00120">
    <property type="entry name" value="Gln-synt_C"/>
    <property type="match status" value="1"/>
</dbReference>
<name>T0ZD77_9ZZZZ</name>
<dbReference type="GO" id="GO:0006542">
    <property type="term" value="P:glutamine biosynthetic process"/>
    <property type="evidence" value="ECO:0007669"/>
    <property type="project" value="TreeGrafter"/>
</dbReference>
<dbReference type="GO" id="GO:0019740">
    <property type="term" value="P:nitrogen utilization"/>
    <property type="evidence" value="ECO:0007669"/>
    <property type="project" value="TreeGrafter"/>
</dbReference>
<dbReference type="EMBL" id="AUZX01015929">
    <property type="protein sequence ID" value="EQD27765.1"/>
    <property type="molecule type" value="Genomic_DNA"/>
</dbReference>
<gene>
    <name evidence="6" type="ORF">B1A_21554</name>
</gene>
<proteinExistence type="inferred from homology"/>
<dbReference type="InterPro" id="IPR014746">
    <property type="entry name" value="Gln_synth/guanido_kin_cat_dom"/>
</dbReference>
<sequence length="103" mass="11342">SLKYGKSATFMPKPLFQDNGSGMHCHQSLWKGGKNLFFGKGGYADLSEMAIHYIGGLLHHAPALLAFIAPTTNSYKRLVPGYEAPINLAYSKRNRSACIRIPM</sequence>
<reference evidence="6" key="1">
    <citation type="submission" date="2013-08" db="EMBL/GenBank/DDBJ databases">
        <authorList>
            <person name="Mendez C."/>
            <person name="Richter M."/>
            <person name="Ferrer M."/>
            <person name="Sanchez J."/>
        </authorList>
    </citation>
    <scope>NUCLEOTIDE SEQUENCE</scope>
</reference>